<evidence type="ECO:0000313" key="2">
    <source>
        <dbReference type="Proteomes" id="UP000092460"/>
    </source>
</evidence>
<name>A0A1B0AZV3_9MUSC</name>
<dbReference type="EMBL" id="JXJN01006460">
    <property type="status" value="NOT_ANNOTATED_CDS"/>
    <property type="molecule type" value="Genomic_DNA"/>
</dbReference>
<dbReference type="VEuPathDB" id="VectorBase:GPPI014166"/>
<evidence type="ECO:0000313" key="1">
    <source>
        <dbReference type="EnsemblMetazoa" id="GPPI014166-PA"/>
    </source>
</evidence>
<reference evidence="2" key="1">
    <citation type="submission" date="2015-01" db="EMBL/GenBank/DDBJ databases">
        <authorList>
            <person name="Aksoy S."/>
            <person name="Warren W."/>
            <person name="Wilson R.K."/>
        </authorList>
    </citation>
    <scope>NUCLEOTIDE SEQUENCE [LARGE SCALE GENOMIC DNA]</scope>
    <source>
        <strain evidence="2">IAEA</strain>
    </source>
</reference>
<keyword evidence="2" id="KW-1185">Reference proteome</keyword>
<sequence>MFKVNYFVNFENYTTAFNAANSFIEKRNICLMDYQDQQNIFYDISSEVGNGEEISGTTLERLVKHKLETVNHLRALYRLMKSRNYAAKNNDSVCVEKFNVGGWLIGWLAGWLARLFCMTTV</sequence>
<protein>
    <submittedName>
        <fullName evidence="1">Uncharacterized protein</fullName>
    </submittedName>
</protein>
<dbReference type="EMBL" id="JXJN01006459">
    <property type="status" value="NOT_ANNOTATED_CDS"/>
    <property type="molecule type" value="Genomic_DNA"/>
</dbReference>
<reference evidence="1" key="2">
    <citation type="submission" date="2020-05" db="UniProtKB">
        <authorList>
            <consortium name="EnsemblMetazoa"/>
        </authorList>
    </citation>
    <scope>IDENTIFICATION</scope>
    <source>
        <strain evidence="1">IAEA</strain>
    </source>
</reference>
<proteinExistence type="predicted"/>
<organism evidence="1 2">
    <name type="scientific">Glossina palpalis gambiensis</name>
    <dbReference type="NCBI Taxonomy" id="67801"/>
    <lineage>
        <taxon>Eukaryota</taxon>
        <taxon>Metazoa</taxon>
        <taxon>Ecdysozoa</taxon>
        <taxon>Arthropoda</taxon>
        <taxon>Hexapoda</taxon>
        <taxon>Insecta</taxon>
        <taxon>Pterygota</taxon>
        <taxon>Neoptera</taxon>
        <taxon>Endopterygota</taxon>
        <taxon>Diptera</taxon>
        <taxon>Brachycera</taxon>
        <taxon>Muscomorpha</taxon>
        <taxon>Hippoboscoidea</taxon>
        <taxon>Glossinidae</taxon>
        <taxon>Glossina</taxon>
    </lineage>
</organism>
<dbReference type="EnsemblMetazoa" id="GPPI014166-RA">
    <property type="protein sequence ID" value="GPPI014166-PA"/>
    <property type="gene ID" value="GPPI014166"/>
</dbReference>
<accession>A0A1B0AZV3</accession>
<dbReference type="AlphaFoldDB" id="A0A1B0AZV3"/>
<dbReference type="Proteomes" id="UP000092460">
    <property type="component" value="Unassembled WGS sequence"/>
</dbReference>